<dbReference type="PANTHER" id="PTHR37299">
    <property type="entry name" value="TRANSCRIPTIONAL REGULATOR-RELATED"/>
    <property type="match status" value="1"/>
</dbReference>
<dbReference type="AlphaFoldDB" id="A0A923PJ43"/>
<dbReference type="PROSITE" id="PS50930">
    <property type="entry name" value="HTH_LYTTR"/>
    <property type="match status" value="1"/>
</dbReference>
<protein>
    <submittedName>
        <fullName evidence="4">Response regulator transcription factor</fullName>
    </submittedName>
</protein>
<evidence type="ECO:0000313" key="5">
    <source>
        <dbReference type="Proteomes" id="UP000650081"/>
    </source>
</evidence>
<dbReference type="EMBL" id="JACSIT010000092">
    <property type="protein sequence ID" value="MBC6994259.1"/>
    <property type="molecule type" value="Genomic_DNA"/>
</dbReference>
<dbReference type="InterPro" id="IPR046947">
    <property type="entry name" value="LytR-like"/>
</dbReference>
<feature type="domain" description="HTH LytTR-type" evidence="3">
    <location>
        <begin position="151"/>
        <end position="251"/>
    </location>
</feature>
<dbReference type="GO" id="GO:0000156">
    <property type="term" value="F:phosphorelay response regulator activity"/>
    <property type="evidence" value="ECO:0007669"/>
    <property type="project" value="InterPro"/>
</dbReference>
<name>A0A923PJ43_9BACT</name>
<dbReference type="SMART" id="SM00850">
    <property type="entry name" value="LytTR"/>
    <property type="match status" value="1"/>
</dbReference>
<dbReference type="Proteomes" id="UP000650081">
    <property type="component" value="Unassembled WGS sequence"/>
</dbReference>
<dbReference type="InterPro" id="IPR001789">
    <property type="entry name" value="Sig_transdc_resp-reg_receiver"/>
</dbReference>
<comment type="caution">
    <text evidence="4">The sequence shown here is derived from an EMBL/GenBank/DDBJ whole genome shotgun (WGS) entry which is preliminary data.</text>
</comment>
<accession>A0A923PJ43</accession>
<feature type="domain" description="Response regulatory" evidence="2">
    <location>
        <begin position="9"/>
        <end position="126"/>
    </location>
</feature>
<evidence type="ECO:0000259" key="3">
    <source>
        <dbReference type="PROSITE" id="PS50930"/>
    </source>
</evidence>
<evidence type="ECO:0000256" key="1">
    <source>
        <dbReference type="PROSITE-ProRule" id="PRU00169"/>
    </source>
</evidence>
<dbReference type="PANTHER" id="PTHR37299:SF1">
    <property type="entry name" value="STAGE 0 SPORULATION PROTEIN A HOMOLOG"/>
    <property type="match status" value="1"/>
</dbReference>
<keyword evidence="1" id="KW-0597">Phosphoprotein</keyword>
<dbReference type="SUPFAM" id="SSF52172">
    <property type="entry name" value="CheY-like"/>
    <property type="match status" value="1"/>
</dbReference>
<dbReference type="Pfam" id="PF00072">
    <property type="entry name" value="Response_reg"/>
    <property type="match status" value="1"/>
</dbReference>
<proteinExistence type="predicted"/>
<feature type="modified residue" description="4-aspartylphosphate" evidence="1">
    <location>
        <position position="60"/>
    </location>
</feature>
<dbReference type="Pfam" id="PF04397">
    <property type="entry name" value="LytTR"/>
    <property type="match status" value="1"/>
</dbReference>
<dbReference type="SMART" id="SM00448">
    <property type="entry name" value="REC"/>
    <property type="match status" value="1"/>
</dbReference>
<gene>
    <name evidence="4" type="ORF">H9S92_08805</name>
</gene>
<dbReference type="Gene3D" id="3.40.50.2300">
    <property type="match status" value="1"/>
</dbReference>
<evidence type="ECO:0000313" key="4">
    <source>
        <dbReference type="EMBL" id="MBC6994259.1"/>
    </source>
</evidence>
<keyword evidence="5" id="KW-1185">Reference proteome</keyword>
<dbReference type="InterPro" id="IPR011006">
    <property type="entry name" value="CheY-like_superfamily"/>
</dbReference>
<dbReference type="Gene3D" id="2.40.50.1020">
    <property type="entry name" value="LytTr DNA-binding domain"/>
    <property type="match status" value="1"/>
</dbReference>
<dbReference type="GO" id="GO:0003677">
    <property type="term" value="F:DNA binding"/>
    <property type="evidence" value="ECO:0007669"/>
    <property type="project" value="InterPro"/>
</dbReference>
<organism evidence="4 5">
    <name type="scientific">Neolewinella lacunae</name>
    <dbReference type="NCBI Taxonomy" id="1517758"/>
    <lineage>
        <taxon>Bacteria</taxon>
        <taxon>Pseudomonadati</taxon>
        <taxon>Bacteroidota</taxon>
        <taxon>Saprospiria</taxon>
        <taxon>Saprospirales</taxon>
        <taxon>Lewinellaceae</taxon>
        <taxon>Neolewinella</taxon>
    </lineage>
</organism>
<evidence type="ECO:0000259" key="2">
    <source>
        <dbReference type="PROSITE" id="PS50110"/>
    </source>
</evidence>
<sequence>MKKKIEDATILVVEDDHRFVNLLTLLLNQMSFHKLHYAVTYEEALRAIEDEEDIDLLLIDIHLGPGRNGIMLAEELRRRHIQTPIIYLTSNHTEEYYAYARHTRPAGFLSKELSRVKVYQAIDIALMPTFDPDKNRDGENAAHPTAQQHSLYFKVGDVFKTIPLNQVAYFYADQKMSIAKVGSRSYPTSTQLKTLEGELPELGFLRIHKSYLINTQLIETINLGESSITINGETLPIGNTYRKEFLAALKMLK</sequence>
<dbReference type="InterPro" id="IPR007492">
    <property type="entry name" value="LytTR_DNA-bd_dom"/>
</dbReference>
<dbReference type="RefSeq" id="WP_187466346.1">
    <property type="nucleotide sequence ID" value="NZ_JACSIT010000092.1"/>
</dbReference>
<dbReference type="PROSITE" id="PS50110">
    <property type="entry name" value="RESPONSE_REGULATORY"/>
    <property type="match status" value="1"/>
</dbReference>
<reference evidence="4" key="1">
    <citation type="submission" date="2020-08" db="EMBL/GenBank/DDBJ databases">
        <title>Lewinella bacteria from marine environments.</title>
        <authorList>
            <person name="Zhong Y."/>
        </authorList>
    </citation>
    <scope>NUCLEOTIDE SEQUENCE</scope>
    <source>
        <strain evidence="4">KCTC 42187</strain>
    </source>
</reference>